<evidence type="ECO:0000313" key="4">
    <source>
        <dbReference type="Proteomes" id="UP000297248"/>
    </source>
</evidence>
<dbReference type="EMBL" id="JACIEG010000004">
    <property type="protein sequence ID" value="MBB3969630.1"/>
    <property type="molecule type" value="Genomic_DNA"/>
</dbReference>
<dbReference type="OrthoDB" id="766804at2"/>
<protein>
    <recommendedName>
        <fullName evidence="1">AbiTii domain-containing protein</fullName>
    </recommendedName>
</protein>
<evidence type="ECO:0000313" key="2">
    <source>
        <dbReference type="EMBL" id="MBB3969630.1"/>
    </source>
</evidence>
<gene>
    <name evidence="3" type="ORF">E2R65_13945</name>
    <name evidence="2" type="ORF">GGR35_002243</name>
</gene>
<reference evidence="3" key="2">
    <citation type="submission" date="2019-03" db="EMBL/GenBank/DDBJ databases">
        <authorList>
            <person name="Yan Y.-Q."/>
            <person name="Du Z.-J."/>
        </authorList>
    </citation>
    <scope>NUCLEOTIDE SEQUENCE</scope>
    <source>
        <strain evidence="3">PP-F2FG21</strain>
    </source>
</reference>
<reference evidence="3 4" key="1">
    <citation type="journal article" date="2016" name="Int. J. Syst. Evol. Microbiol.">
        <title>Proposal of Mucilaginibacter phyllosphaerae sp. nov. isolated from the phyllosphere of Galium album.</title>
        <authorList>
            <person name="Aydogan E.L."/>
            <person name="Busse H.J."/>
            <person name="Moser G."/>
            <person name="Muller C."/>
            <person name="Kampfer P."/>
            <person name="Glaeser S.P."/>
        </authorList>
    </citation>
    <scope>NUCLEOTIDE SEQUENCE [LARGE SCALE GENOMIC DNA]</scope>
    <source>
        <strain evidence="3 4">PP-F2FG21</strain>
    </source>
</reference>
<proteinExistence type="predicted"/>
<dbReference type="EMBL" id="SNQG01000005">
    <property type="protein sequence ID" value="TEW65017.1"/>
    <property type="molecule type" value="Genomic_DNA"/>
</dbReference>
<dbReference type="Proteomes" id="UP000297248">
    <property type="component" value="Unassembled WGS sequence"/>
</dbReference>
<evidence type="ECO:0000259" key="1">
    <source>
        <dbReference type="Pfam" id="PF18864"/>
    </source>
</evidence>
<dbReference type="AlphaFoldDB" id="A0A4Y8A958"/>
<evidence type="ECO:0000313" key="3">
    <source>
        <dbReference type="EMBL" id="TEW65017.1"/>
    </source>
</evidence>
<organism evidence="3 4">
    <name type="scientific">Mucilaginibacter phyllosphaerae</name>
    <dbReference type="NCBI Taxonomy" id="1812349"/>
    <lineage>
        <taxon>Bacteria</taxon>
        <taxon>Pseudomonadati</taxon>
        <taxon>Bacteroidota</taxon>
        <taxon>Sphingobacteriia</taxon>
        <taxon>Sphingobacteriales</taxon>
        <taxon>Sphingobacteriaceae</taxon>
        <taxon>Mucilaginibacter</taxon>
    </lineage>
</organism>
<name>A0A4Y8A958_9SPHI</name>
<sequence>MSENKTFILQDVINDLIDVKSSLEGALFKLNYFGRMIKNEELINYTNAEISGYKGMAAPDYRKGIATLKINLQTAYGDETTRELPISMLPAPLNERMRYHTIFDGVRVIEHMTQNTDPVKNQLLMTGLPMEMVTQIQPAASKLYRVDGGVTVTGAMILANANILPQILSTVRSRLLGFCMQLAETYSFEIDLVPFKTDQAVNNNVVNNYFRTEVINKGHNNVINTGSGTEIDVTRY</sequence>
<feature type="domain" description="AbiTii" evidence="1">
    <location>
        <begin position="8"/>
        <end position="207"/>
    </location>
</feature>
<dbReference type="RefSeq" id="WP_134337092.1">
    <property type="nucleotide sequence ID" value="NZ_BMCZ01000005.1"/>
</dbReference>
<dbReference type="Pfam" id="PF18864">
    <property type="entry name" value="AbiTii"/>
    <property type="match status" value="1"/>
</dbReference>
<reference evidence="2 5" key="3">
    <citation type="submission" date="2020-08" db="EMBL/GenBank/DDBJ databases">
        <title>Genomic Encyclopedia of Type Strains, Phase IV (KMG-IV): sequencing the most valuable type-strain genomes for metagenomic binning, comparative biology and taxonomic classification.</title>
        <authorList>
            <person name="Goeker M."/>
        </authorList>
    </citation>
    <scope>NUCLEOTIDE SEQUENCE [LARGE SCALE GENOMIC DNA]</scope>
    <source>
        <strain evidence="2 5">DSM 100995</strain>
    </source>
</reference>
<dbReference type="InterPro" id="IPR041304">
    <property type="entry name" value="AbiTii"/>
</dbReference>
<evidence type="ECO:0000313" key="5">
    <source>
        <dbReference type="Proteomes" id="UP000583101"/>
    </source>
</evidence>
<dbReference type="Proteomes" id="UP000583101">
    <property type="component" value="Unassembled WGS sequence"/>
</dbReference>
<comment type="caution">
    <text evidence="3">The sequence shown here is derived from an EMBL/GenBank/DDBJ whole genome shotgun (WGS) entry which is preliminary data.</text>
</comment>
<accession>A0A4Y8A958</accession>
<keyword evidence="5" id="KW-1185">Reference proteome</keyword>